<dbReference type="PANTHER" id="PTHR10102">
    <property type="entry name" value="DNA-DIRECTED RNA POLYMERASE, MITOCHONDRIAL"/>
    <property type="match status" value="1"/>
</dbReference>
<feature type="repeat" description="PPR" evidence="3">
    <location>
        <begin position="720"/>
        <end position="754"/>
    </location>
</feature>
<dbReference type="InterPro" id="IPR011990">
    <property type="entry name" value="TPR-like_helical_dom_sf"/>
</dbReference>
<dbReference type="Gene3D" id="1.25.40.10">
    <property type="entry name" value="Tetratricopeptide repeat domain"/>
    <property type="match status" value="3"/>
</dbReference>
<evidence type="ECO:0000256" key="3">
    <source>
        <dbReference type="PROSITE-ProRule" id="PRU00708"/>
    </source>
</evidence>
<evidence type="ECO:0000256" key="4">
    <source>
        <dbReference type="SAM" id="MobiDB-lite"/>
    </source>
</evidence>
<dbReference type="FunFam" id="1.10.1320.10:FF:000001">
    <property type="entry name" value="DNA-directed RNA polymerase"/>
    <property type="match status" value="1"/>
</dbReference>
<keyword evidence="2" id="KW-0677">Repeat</keyword>
<dbReference type="Pfam" id="PF23276">
    <property type="entry name" value="TPR_24"/>
    <property type="match status" value="1"/>
</dbReference>
<dbReference type="SUPFAM" id="SSF48452">
    <property type="entry name" value="TPR-like"/>
    <property type="match status" value="1"/>
</dbReference>
<comment type="caution">
    <text evidence="6">The sequence shown here is derived from an EMBL/GenBank/DDBJ whole genome shotgun (WGS) entry which is preliminary data.</text>
</comment>
<dbReference type="InterPro" id="IPR002885">
    <property type="entry name" value="PPR_rpt"/>
</dbReference>
<dbReference type="EMBL" id="CAKMRJ010004445">
    <property type="protein sequence ID" value="CAH1436099.1"/>
    <property type="molecule type" value="Genomic_DNA"/>
</dbReference>
<feature type="repeat" description="PPR" evidence="3">
    <location>
        <begin position="895"/>
        <end position="929"/>
    </location>
</feature>
<sequence length="1023" mass="116559">MWRSVCNRASVKKLKSFADKSNFRDTHLFEKPRQLELHPYRNPSYGERGFRRINVLGDSGFTNLGVSFSLLHRSYKGYASSAAAEEIVSTEEEDSDEIREMVHHLNKEIKAVEMKSNSSDHKKQPRLVNGIGQGKYIALRRRQIKIETEAWENAAKEYQELLVDMCEQKLVPNLPYVKSLFLGWFEPLKNAIASEQDLCREGRNRGAYAPQFDQLPADMMTIITMHKLMGLLMTGGGQGGARVVQAALHIGEAVEHEARIHRFMEKSKRKASLNESPDDDSEAVNNEQQLQKLRKKVTNLVKKKKLQQVRHIVKQQDQLKPWGQDAQVKVGSRLIQLLMEIAYIQPPVDQCEDCPPDIRPAFVHTLKTVETLRGSRRYGVIECDPLVRKGLEKSTTLTALGEMFESARSIMNWLGDCAKVIVVKNNPVQWTTSLGLPVVQPYHKLGRHLIKTSLQVLTLQRETDKVMVKRQRTAFPPNFVHSLDGSHMMMTTVACKEAGLSFAAMKNPNSTLLRSKWSPIPIPHRTILEPKGQDLDYINIAHSHLLHSDWAKLDKLLTKSNSLRVKHILLKLQNDYVISLKFFKWIELHNPSLLTLETNSIILHILTKNRKFVSAESILKRIIGSCSCDVNLHSKLFDAVLHSYQMCDSTPRVFDALFKMYAQMKQFRNATDTFCRMKEYGFLPTIESCNMYMSSLLSFNRADIALPFYNQMRRSKITINVFTLNLVMNAYVQLGKLENAVQVFDEMQGMGMNPFVSSYNTLITAYINQGLLTTAIKLKRTMEKNGISPNAITYNTIIHGFYKEGKLHDAFKVFLEMKRVNVDPNTITYNTLITACSQSGKIEKGNQIFEEMIRTGVKPDILTYNALLLGLCNEGKTKKAAYLVKELDKKKLVPNSSTFSALIKAQCARKNPDRGFQLYKSMVKSNCRPNEDTVKMLILSFLQTDDYDGAFGVFKEMLERPIGPDLVVLSGLCKGFSKAWKDRLVMDLLSEVDNVCFSYERYEKVKSIICNSNNEGKELEENV</sequence>
<dbReference type="Gene3D" id="3.30.70.370">
    <property type="match status" value="1"/>
</dbReference>
<feature type="repeat" description="PPR" evidence="3">
    <location>
        <begin position="860"/>
        <end position="894"/>
    </location>
</feature>
<evidence type="ECO:0000313" key="6">
    <source>
        <dbReference type="EMBL" id="CAH1436099.1"/>
    </source>
</evidence>
<comment type="function">
    <text evidence="1">DNA-dependent RNA polymerase catalyzes the transcription of DNA into RNA using the four ribonucleoside triphosphates as substrates.</text>
</comment>
<dbReference type="InterPro" id="IPR029262">
    <property type="entry name" value="RPOL_N"/>
</dbReference>
<reference evidence="6 7" key="1">
    <citation type="submission" date="2022-01" db="EMBL/GenBank/DDBJ databases">
        <authorList>
            <person name="Xiong W."/>
            <person name="Schranz E."/>
        </authorList>
    </citation>
    <scope>NUCLEOTIDE SEQUENCE [LARGE SCALE GENOMIC DNA]</scope>
</reference>
<organism evidence="6 7">
    <name type="scientific">Lactuca virosa</name>
    <dbReference type="NCBI Taxonomy" id="75947"/>
    <lineage>
        <taxon>Eukaryota</taxon>
        <taxon>Viridiplantae</taxon>
        <taxon>Streptophyta</taxon>
        <taxon>Embryophyta</taxon>
        <taxon>Tracheophyta</taxon>
        <taxon>Spermatophyta</taxon>
        <taxon>Magnoliopsida</taxon>
        <taxon>eudicotyledons</taxon>
        <taxon>Gunneridae</taxon>
        <taxon>Pentapetalae</taxon>
        <taxon>asterids</taxon>
        <taxon>campanulids</taxon>
        <taxon>Asterales</taxon>
        <taxon>Asteraceae</taxon>
        <taxon>Cichorioideae</taxon>
        <taxon>Cichorieae</taxon>
        <taxon>Lactucinae</taxon>
        <taxon>Lactuca</taxon>
    </lineage>
</organism>
<gene>
    <name evidence="6" type="ORF">LVIROSA_LOCUS22492</name>
</gene>
<dbReference type="InterPro" id="IPR043502">
    <property type="entry name" value="DNA/RNA_pol_sf"/>
</dbReference>
<dbReference type="AlphaFoldDB" id="A0AAU9NE47"/>
<dbReference type="Proteomes" id="UP001157418">
    <property type="component" value="Unassembled WGS sequence"/>
</dbReference>
<protein>
    <recommendedName>
        <fullName evidence="5">DNA-directed RNA polymerase N-terminal domain-containing protein</fullName>
    </recommendedName>
</protein>
<dbReference type="Pfam" id="PF13812">
    <property type="entry name" value="PPR_3"/>
    <property type="match status" value="1"/>
</dbReference>
<dbReference type="Gene3D" id="1.10.1320.10">
    <property type="entry name" value="DNA-directed RNA polymerase, N-terminal domain"/>
    <property type="match status" value="1"/>
</dbReference>
<accession>A0AAU9NE47</accession>
<dbReference type="PANTHER" id="PTHR10102:SF27">
    <property type="entry name" value="DNA-DIRECTED RNA POLYMERASE 1B, MITOCHONDRIAL"/>
    <property type="match status" value="1"/>
</dbReference>
<evidence type="ECO:0000256" key="1">
    <source>
        <dbReference type="ARBA" id="ARBA00004026"/>
    </source>
</evidence>
<dbReference type="NCBIfam" id="TIGR00756">
    <property type="entry name" value="PPR"/>
    <property type="match status" value="6"/>
</dbReference>
<dbReference type="GO" id="GO:0034245">
    <property type="term" value="C:mitochondrial DNA-directed RNA polymerase complex"/>
    <property type="evidence" value="ECO:0007669"/>
    <property type="project" value="TreeGrafter"/>
</dbReference>
<dbReference type="Pfam" id="PF01535">
    <property type="entry name" value="PPR"/>
    <property type="match status" value="2"/>
</dbReference>
<feature type="domain" description="DNA-directed RNA polymerase N-terminal" evidence="5">
    <location>
        <begin position="141"/>
        <end position="441"/>
    </location>
</feature>
<dbReference type="Pfam" id="PF13041">
    <property type="entry name" value="PPR_2"/>
    <property type="match status" value="1"/>
</dbReference>
<evidence type="ECO:0000313" key="7">
    <source>
        <dbReference type="Proteomes" id="UP001157418"/>
    </source>
</evidence>
<dbReference type="GO" id="GO:0006390">
    <property type="term" value="P:mitochondrial transcription"/>
    <property type="evidence" value="ECO:0007669"/>
    <property type="project" value="TreeGrafter"/>
</dbReference>
<name>A0AAU9NE47_9ASTR</name>
<evidence type="ECO:0000256" key="2">
    <source>
        <dbReference type="ARBA" id="ARBA00022737"/>
    </source>
</evidence>
<dbReference type="SMART" id="SM01311">
    <property type="entry name" value="RPOL_N"/>
    <property type="match status" value="1"/>
</dbReference>
<feature type="repeat" description="PPR" evidence="3">
    <location>
        <begin position="825"/>
        <end position="859"/>
    </location>
</feature>
<feature type="repeat" description="PPR" evidence="3">
    <location>
        <begin position="930"/>
        <end position="964"/>
    </location>
</feature>
<feature type="repeat" description="PPR" evidence="3">
    <location>
        <begin position="755"/>
        <end position="789"/>
    </location>
</feature>
<dbReference type="Pfam" id="PF14700">
    <property type="entry name" value="RPOL_N"/>
    <property type="match status" value="1"/>
</dbReference>
<keyword evidence="7" id="KW-1185">Reference proteome</keyword>
<dbReference type="PROSITE" id="PS51375">
    <property type="entry name" value="PPR"/>
    <property type="match status" value="8"/>
</dbReference>
<dbReference type="InterPro" id="IPR002092">
    <property type="entry name" value="DNA-dir_Rpol_phage-type"/>
</dbReference>
<dbReference type="GO" id="GO:0003899">
    <property type="term" value="F:DNA-directed RNA polymerase activity"/>
    <property type="evidence" value="ECO:0007669"/>
    <property type="project" value="UniProtKB-EC"/>
</dbReference>
<feature type="repeat" description="PPR" evidence="3">
    <location>
        <begin position="650"/>
        <end position="684"/>
    </location>
</feature>
<feature type="repeat" description="PPR" evidence="3">
    <location>
        <begin position="790"/>
        <end position="824"/>
    </location>
</feature>
<dbReference type="InterPro" id="IPR037159">
    <property type="entry name" value="RNA_POL_N_sf"/>
</dbReference>
<proteinExistence type="predicted"/>
<dbReference type="SUPFAM" id="SSF56672">
    <property type="entry name" value="DNA/RNA polymerases"/>
    <property type="match status" value="2"/>
</dbReference>
<dbReference type="InterPro" id="IPR057027">
    <property type="entry name" value="TPR_mt"/>
</dbReference>
<dbReference type="GO" id="GO:0003677">
    <property type="term" value="F:DNA binding"/>
    <property type="evidence" value="ECO:0007669"/>
    <property type="project" value="InterPro"/>
</dbReference>
<feature type="region of interest" description="Disordered" evidence="4">
    <location>
        <begin position="265"/>
        <end position="289"/>
    </location>
</feature>
<evidence type="ECO:0000259" key="5">
    <source>
        <dbReference type="SMART" id="SM01311"/>
    </source>
</evidence>